<reference evidence="2" key="1">
    <citation type="journal article" date="2014" name="Nat. Commun.">
        <title>The rainbow trout genome provides novel insights into evolution after whole-genome duplication in vertebrates.</title>
        <authorList>
            <person name="Berthelot C."/>
            <person name="Brunet F."/>
            <person name="Chalopin D."/>
            <person name="Juanchich A."/>
            <person name="Bernard M."/>
            <person name="Noel B."/>
            <person name="Bento P."/>
            <person name="Da Silva C."/>
            <person name="Labadie K."/>
            <person name="Alberti A."/>
            <person name="Aury J.M."/>
            <person name="Louis A."/>
            <person name="Dehais P."/>
            <person name="Bardou P."/>
            <person name="Montfort J."/>
            <person name="Klopp C."/>
            <person name="Cabau C."/>
            <person name="Gaspin C."/>
            <person name="Thorgaard G.H."/>
            <person name="Boussaha M."/>
            <person name="Quillet E."/>
            <person name="Guyomard R."/>
            <person name="Galiana D."/>
            <person name="Bobe J."/>
            <person name="Volff J.N."/>
            <person name="Genet C."/>
            <person name="Wincker P."/>
            <person name="Jaillon O."/>
            <person name="Roest Crollius H."/>
            <person name="Guiguen Y."/>
        </authorList>
    </citation>
    <scope>NUCLEOTIDE SEQUENCE [LARGE SCALE GENOMIC DNA]</scope>
</reference>
<dbReference type="EMBL" id="FR954711">
    <property type="protein sequence ID" value="CDR00216.1"/>
    <property type="molecule type" value="Genomic_DNA"/>
</dbReference>
<evidence type="ECO:0000313" key="2">
    <source>
        <dbReference type="EMBL" id="CDR00216.1"/>
    </source>
</evidence>
<feature type="compositionally biased region" description="Pro residues" evidence="1">
    <location>
        <begin position="106"/>
        <end position="127"/>
    </location>
</feature>
<dbReference type="PaxDb" id="8022-A0A060Z895"/>
<dbReference type="InterPro" id="IPR027417">
    <property type="entry name" value="P-loop_NTPase"/>
</dbReference>
<accession>A0A060Z895</accession>
<dbReference type="Proteomes" id="UP000193380">
    <property type="component" value="Unassembled WGS sequence"/>
</dbReference>
<evidence type="ECO:0000256" key="1">
    <source>
        <dbReference type="SAM" id="MobiDB-lite"/>
    </source>
</evidence>
<dbReference type="STRING" id="8022.A0A060Z895"/>
<sequence>MGQDCNYQFDITKLGRKKGVNYNLETTLQKFHFSPQFVSRISGLRFCEASAKDNFNVEECFLKLVDDILAKMPLEIPSRELSNSILLNQTFLLSSTRHACAVAETPLPPPPSSLHPAETPLPLPPSSLHPAETPLPFHHPP</sequence>
<feature type="non-terminal residue" evidence="2">
    <location>
        <position position="141"/>
    </location>
</feature>
<proteinExistence type="predicted"/>
<protein>
    <submittedName>
        <fullName evidence="2">Uncharacterized protein</fullName>
    </submittedName>
</protein>
<dbReference type="Gene3D" id="3.40.50.300">
    <property type="entry name" value="P-loop containing nucleotide triphosphate hydrolases"/>
    <property type="match status" value="1"/>
</dbReference>
<reference evidence="2" key="2">
    <citation type="submission" date="2014-03" db="EMBL/GenBank/DDBJ databases">
        <authorList>
            <person name="Genoscope - CEA"/>
        </authorList>
    </citation>
    <scope>NUCLEOTIDE SEQUENCE</scope>
</reference>
<evidence type="ECO:0000313" key="3">
    <source>
        <dbReference type="Proteomes" id="UP000193380"/>
    </source>
</evidence>
<feature type="region of interest" description="Disordered" evidence="1">
    <location>
        <begin position="104"/>
        <end position="141"/>
    </location>
</feature>
<name>A0A060Z895_ONCMY</name>
<organism evidence="2 3">
    <name type="scientific">Oncorhynchus mykiss</name>
    <name type="common">Rainbow trout</name>
    <name type="synonym">Salmo gairdneri</name>
    <dbReference type="NCBI Taxonomy" id="8022"/>
    <lineage>
        <taxon>Eukaryota</taxon>
        <taxon>Metazoa</taxon>
        <taxon>Chordata</taxon>
        <taxon>Craniata</taxon>
        <taxon>Vertebrata</taxon>
        <taxon>Euteleostomi</taxon>
        <taxon>Actinopterygii</taxon>
        <taxon>Neopterygii</taxon>
        <taxon>Teleostei</taxon>
        <taxon>Protacanthopterygii</taxon>
        <taxon>Salmoniformes</taxon>
        <taxon>Salmonidae</taxon>
        <taxon>Salmoninae</taxon>
        <taxon>Oncorhynchus</taxon>
    </lineage>
</organism>
<gene>
    <name evidence="2" type="ORF">GSONMT00022033001</name>
</gene>
<dbReference type="AlphaFoldDB" id="A0A060Z895"/>